<accession>A0A4R5A3P5</accession>
<evidence type="ECO:0000313" key="2">
    <source>
        <dbReference type="EMBL" id="TDD66451.1"/>
    </source>
</evidence>
<comment type="caution">
    <text evidence="2">The sequence shown here is derived from an EMBL/GenBank/DDBJ whole genome shotgun (WGS) entry which is preliminary data.</text>
</comment>
<feature type="transmembrane region" description="Helical" evidence="1">
    <location>
        <begin position="91"/>
        <end position="112"/>
    </location>
</feature>
<organism evidence="2 3">
    <name type="scientific">Jiangella aurantiaca</name>
    <dbReference type="NCBI Taxonomy" id="2530373"/>
    <lineage>
        <taxon>Bacteria</taxon>
        <taxon>Bacillati</taxon>
        <taxon>Actinomycetota</taxon>
        <taxon>Actinomycetes</taxon>
        <taxon>Jiangellales</taxon>
        <taxon>Jiangellaceae</taxon>
        <taxon>Jiangella</taxon>
    </lineage>
</organism>
<dbReference type="EMBL" id="SMLB01000039">
    <property type="protein sequence ID" value="TDD66451.1"/>
    <property type="molecule type" value="Genomic_DNA"/>
</dbReference>
<keyword evidence="1" id="KW-0812">Transmembrane</keyword>
<keyword evidence="1" id="KW-0472">Membrane</keyword>
<proteinExistence type="predicted"/>
<feature type="transmembrane region" description="Helical" evidence="1">
    <location>
        <begin position="12"/>
        <end position="32"/>
    </location>
</feature>
<keyword evidence="1" id="KW-1133">Transmembrane helix</keyword>
<name>A0A4R5A3P5_9ACTN</name>
<dbReference type="AlphaFoldDB" id="A0A4R5A3P5"/>
<evidence type="ECO:0000256" key="1">
    <source>
        <dbReference type="SAM" id="Phobius"/>
    </source>
</evidence>
<gene>
    <name evidence="2" type="ORF">E1262_22120</name>
</gene>
<dbReference type="Proteomes" id="UP000295217">
    <property type="component" value="Unassembled WGS sequence"/>
</dbReference>
<reference evidence="2 3" key="1">
    <citation type="submission" date="2019-02" db="EMBL/GenBank/DDBJ databases">
        <title>Draft genome sequences of novel Actinobacteria.</title>
        <authorList>
            <person name="Sahin N."/>
            <person name="Ay H."/>
            <person name="Saygin H."/>
        </authorList>
    </citation>
    <scope>NUCLEOTIDE SEQUENCE [LARGE SCALE GENOMIC DNA]</scope>
    <source>
        <strain evidence="2 3">8K307</strain>
    </source>
</reference>
<sequence length="115" mass="12165">MTTAPLRGGLRLVQLLLIALIALLIARGPLYGVVDGGPYDGAWGGPSRSGAWLVHAAVAVPIGVVAGALLVAVERLRRRLVPREQGEPAAWWVRSAAVTTVVLAALFVVLWVRQL</sequence>
<keyword evidence="3" id="KW-1185">Reference proteome</keyword>
<protein>
    <submittedName>
        <fullName evidence="2">Uncharacterized protein</fullName>
    </submittedName>
</protein>
<evidence type="ECO:0000313" key="3">
    <source>
        <dbReference type="Proteomes" id="UP000295217"/>
    </source>
</evidence>
<feature type="transmembrane region" description="Helical" evidence="1">
    <location>
        <begin position="52"/>
        <end position="71"/>
    </location>
</feature>
<dbReference type="RefSeq" id="WP_132105663.1">
    <property type="nucleotide sequence ID" value="NZ_SMLB01000039.1"/>
</dbReference>